<evidence type="ECO:0000259" key="8">
    <source>
        <dbReference type="Pfam" id="PF04234"/>
    </source>
</evidence>
<feature type="compositionally biased region" description="Polar residues" evidence="5">
    <location>
        <begin position="128"/>
        <end position="151"/>
    </location>
</feature>
<dbReference type="Pfam" id="PF04234">
    <property type="entry name" value="CopC"/>
    <property type="match status" value="1"/>
</dbReference>
<keyword evidence="4" id="KW-0186">Copper</keyword>
<dbReference type="Proteomes" id="UP001500064">
    <property type="component" value="Unassembled WGS sequence"/>
</dbReference>
<keyword evidence="6" id="KW-0472">Membrane</keyword>
<evidence type="ECO:0000256" key="7">
    <source>
        <dbReference type="SAM" id="SignalP"/>
    </source>
</evidence>
<feature type="domain" description="CopC" evidence="8">
    <location>
        <begin position="29"/>
        <end position="119"/>
    </location>
</feature>
<dbReference type="Gene3D" id="2.60.40.1220">
    <property type="match status" value="1"/>
</dbReference>
<name>A0ABP4RL67_9ACTN</name>
<evidence type="ECO:0000256" key="4">
    <source>
        <dbReference type="ARBA" id="ARBA00023008"/>
    </source>
</evidence>
<dbReference type="InterPro" id="IPR014755">
    <property type="entry name" value="Cu-Rt/internalin_Ig-like"/>
</dbReference>
<accession>A0ABP4RL67</accession>
<dbReference type="PANTHER" id="PTHR34820">
    <property type="entry name" value="INNER MEMBRANE PROTEIN YEBZ"/>
    <property type="match status" value="1"/>
</dbReference>
<feature type="transmembrane region" description="Helical" evidence="6">
    <location>
        <begin position="196"/>
        <end position="218"/>
    </location>
</feature>
<comment type="caution">
    <text evidence="9">The sequence shown here is derived from an EMBL/GenBank/DDBJ whole genome shotgun (WGS) entry which is preliminary data.</text>
</comment>
<dbReference type="InterPro" id="IPR014756">
    <property type="entry name" value="Ig_E-set"/>
</dbReference>
<evidence type="ECO:0000313" key="10">
    <source>
        <dbReference type="Proteomes" id="UP001500064"/>
    </source>
</evidence>
<dbReference type="SUPFAM" id="SSF81296">
    <property type="entry name" value="E set domains"/>
    <property type="match status" value="1"/>
</dbReference>
<organism evidence="9 10">
    <name type="scientific">Nonomuraea maheshkhaliensis</name>
    <dbReference type="NCBI Taxonomy" id="419590"/>
    <lineage>
        <taxon>Bacteria</taxon>
        <taxon>Bacillati</taxon>
        <taxon>Actinomycetota</taxon>
        <taxon>Actinomycetes</taxon>
        <taxon>Streptosporangiales</taxon>
        <taxon>Streptosporangiaceae</taxon>
        <taxon>Nonomuraea</taxon>
    </lineage>
</organism>
<keyword evidence="3 7" id="KW-0732">Signal</keyword>
<evidence type="ECO:0000256" key="6">
    <source>
        <dbReference type="SAM" id="Phobius"/>
    </source>
</evidence>
<gene>
    <name evidence="9" type="ORF">GCM10009733_058570</name>
</gene>
<evidence type="ECO:0000256" key="5">
    <source>
        <dbReference type="SAM" id="MobiDB-lite"/>
    </source>
</evidence>
<evidence type="ECO:0000256" key="2">
    <source>
        <dbReference type="ARBA" id="ARBA00022723"/>
    </source>
</evidence>
<comment type="subcellular location">
    <subcellularLocation>
        <location evidence="1">Cell envelope</location>
    </subcellularLocation>
</comment>
<evidence type="ECO:0000256" key="3">
    <source>
        <dbReference type="ARBA" id="ARBA00022729"/>
    </source>
</evidence>
<sequence length="223" mass="22484">MKRSPIAALTAMLAAALLVFGAAAPALAHDVLKSSSPAKGAKVTSLDEVRLEFSAKMRMPFVIVRGAGDAQYQSGKPEIDGAVVTQAVDGPLPDGKYTIAYRVVSSDGHPIEGEIPFRVEGATPSPSPSAEATATGSAPTETPAETGSETPAETPAETGSAAPQAEQSASPPSPAASAPESQAAADRASAGQDVSFPVWLIVVIGALVGIGIGFLLSARKKQP</sequence>
<keyword evidence="6" id="KW-0812">Transmembrane</keyword>
<keyword evidence="6" id="KW-1133">Transmembrane helix</keyword>
<protein>
    <recommendedName>
        <fullName evidence="8">CopC domain-containing protein</fullName>
    </recommendedName>
</protein>
<feature type="chain" id="PRO_5045548653" description="CopC domain-containing protein" evidence="7">
    <location>
        <begin position="29"/>
        <end position="223"/>
    </location>
</feature>
<dbReference type="RefSeq" id="WP_346109732.1">
    <property type="nucleotide sequence ID" value="NZ_BAAAMU010000049.1"/>
</dbReference>
<dbReference type="InterPro" id="IPR007348">
    <property type="entry name" value="CopC_dom"/>
</dbReference>
<feature type="region of interest" description="Disordered" evidence="5">
    <location>
        <begin position="112"/>
        <end position="189"/>
    </location>
</feature>
<dbReference type="InterPro" id="IPR032694">
    <property type="entry name" value="CopC/D"/>
</dbReference>
<reference evidence="10" key="1">
    <citation type="journal article" date="2019" name="Int. J. Syst. Evol. Microbiol.">
        <title>The Global Catalogue of Microorganisms (GCM) 10K type strain sequencing project: providing services to taxonomists for standard genome sequencing and annotation.</title>
        <authorList>
            <consortium name="The Broad Institute Genomics Platform"/>
            <consortium name="The Broad Institute Genome Sequencing Center for Infectious Disease"/>
            <person name="Wu L."/>
            <person name="Ma J."/>
        </authorList>
    </citation>
    <scope>NUCLEOTIDE SEQUENCE [LARGE SCALE GENOMIC DNA]</scope>
    <source>
        <strain evidence="10">JCM 13929</strain>
    </source>
</reference>
<keyword evidence="10" id="KW-1185">Reference proteome</keyword>
<evidence type="ECO:0000313" key="9">
    <source>
        <dbReference type="EMBL" id="GAA1653579.1"/>
    </source>
</evidence>
<keyword evidence="2" id="KW-0479">Metal-binding</keyword>
<evidence type="ECO:0000256" key="1">
    <source>
        <dbReference type="ARBA" id="ARBA00004196"/>
    </source>
</evidence>
<feature type="signal peptide" evidence="7">
    <location>
        <begin position="1"/>
        <end position="28"/>
    </location>
</feature>
<dbReference type="PANTHER" id="PTHR34820:SF4">
    <property type="entry name" value="INNER MEMBRANE PROTEIN YEBZ"/>
    <property type="match status" value="1"/>
</dbReference>
<proteinExistence type="predicted"/>
<dbReference type="EMBL" id="BAAAMU010000049">
    <property type="protein sequence ID" value="GAA1653579.1"/>
    <property type="molecule type" value="Genomic_DNA"/>
</dbReference>
<feature type="compositionally biased region" description="Low complexity" evidence="5">
    <location>
        <begin position="160"/>
        <end position="189"/>
    </location>
</feature>